<sequence length="191" mass="20874">MPYEVVQYPRTDAADGTEVSVHWSKQGNGDHVQLKVERHVWGAAVCPNGCTERNAQIAVENRALRAVEGSIPLAYHGCSECPPFAVERLPLGSVRVSADGHIARKVSETVPELAQPGDEFLGTWTIWRREGDTENVVEAQILDWPVVSVPDDADHGAVPAQVFTDQLGRDEINALIRALRKARDQAYGADA</sequence>
<accession>A0A7I7UBQ9</accession>
<gene>
    <name evidence="1" type="ORF">MPUL_00160</name>
</gene>
<name>A0A7I7UBQ9_MYCPV</name>
<dbReference type="Proteomes" id="UP000467252">
    <property type="component" value="Chromosome"/>
</dbReference>
<evidence type="ECO:0000313" key="1">
    <source>
        <dbReference type="EMBL" id="BBY78858.1"/>
    </source>
</evidence>
<evidence type="ECO:0000313" key="2">
    <source>
        <dbReference type="Proteomes" id="UP000467252"/>
    </source>
</evidence>
<proteinExistence type="predicted"/>
<reference evidence="1 2" key="1">
    <citation type="journal article" date="2019" name="Emerg. Microbes Infect.">
        <title>Comprehensive subspecies identification of 175 nontuberculous mycobacteria species based on 7547 genomic profiles.</title>
        <authorList>
            <person name="Matsumoto Y."/>
            <person name="Kinjo T."/>
            <person name="Motooka D."/>
            <person name="Nabeya D."/>
            <person name="Jung N."/>
            <person name="Uechi K."/>
            <person name="Horii T."/>
            <person name="Iida T."/>
            <person name="Fujita J."/>
            <person name="Nakamura S."/>
        </authorList>
    </citation>
    <scope>NUCLEOTIDE SEQUENCE [LARGE SCALE GENOMIC DNA]</scope>
    <source>
        <strain evidence="1 2">JCM 6370</strain>
    </source>
</reference>
<dbReference type="EMBL" id="AP022599">
    <property type="protein sequence ID" value="BBY78858.1"/>
    <property type="molecule type" value="Genomic_DNA"/>
</dbReference>
<dbReference type="AlphaFoldDB" id="A0A7I7UBQ9"/>
<dbReference type="RefSeq" id="WP_163896483.1">
    <property type="nucleotide sequence ID" value="NZ_AP022599.1"/>
</dbReference>
<keyword evidence="2" id="KW-1185">Reference proteome</keyword>
<protein>
    <submittedName>
        <fullName evidence="1">Uncharacterized protein</fullName>
    </submittedName>
</protein>
<organism evidence="1 2">
    <name type="scientific">Mycolicibacterium pulveris</name>
    <name type="common">Mycobacterium pulveris</name>
    <dbReference type="NCBI Taxonomy" id="36813"/>
    <lineage>
        <taxon>Bacteria</taxon>
        <taxon>Bacillati</taxon>
        <taxon>Actinomycetota</taxon>
        <taxon>Actinomycetes</taxon>
        <taxon>Mycobacteriales</taxon>
        <taxon>Mycobacteriaceae</taxon>
        <taxon>Mycolicibacterium</taxon>
    </lineage>
</organism>